<dbReference type="InterPro" id="IPR011335">
    <property type="entry name" value="Restrct_endonuc-II-like"/>
</dbReference>
<dbReference type="RefSeq" id="WP_269597228.1">
    <property type="nucleotide sequence ID" value="NZ_CP114584.1"/>
</dbReference>
<organism evidence="2 3">
    <name type="scientific">Salinivibrio proteolyticus</name>
    <dbReference type="NCBI Taxonomy" id="334715"/>
    <lineage>
        <taxon>Bacteria</taxon>
        <taxon>Pseudomonadati</taxon>
        <taxon>Pseudomonadota</taxon>
        <taxon>Gammaproteobacteria</taxon>
        <taxon>Vibrionales</taxon>
        <taxon>Vibrionaceae</taxon>
        <taxon>Salinivibrio</taxon>
    </lineage>
</organism>
<dbReference type="Proteomes" id="UP001164676">
    <property type="component" value="Chromosome"/>
</dbReference>
<gene>
    <name evidence="2" type="ORF">N7E60_08960</name>
</gene>
<evidence type="ECO:0000259" key="1">
    <source>
        <dbReference type="Pfam" id="PF04471"/>
    </source>
</evidence>
<dbReference type="SUPFAM" id="SSF52980">
    <property type="entry name" value="Restriction endonuclease-like"/>
    <property type="match status" value="1"/>
</dbReference>
<keyword evidence="2" id="KW-0255">Endonuclease</keyword>
<keyword evidence="3" id="KW-1185">Reference proteome</keyword>
<dbReference type="EMBL" id="CP114584">
    <property type="protein sequence ID" value="WBA13858.1"/>
    <property type="molecule type" value="Genomic_DNA"/>
</dbReference>
<keyword evidence="2" id="KW-0378">Hydrolase</keyword>
<feature type="domain" description="Restriction endonuclease type IV Mrr" evidence="1">
    <location>
        <begin position="190"/>
        <end position="300"/>
    </location>
</feature>
<keyword evidence="2" id="KW-0540">Nuclease</keyword>
<name>A0ABY7L9V9_9GAMM</name>
<protein>
    <submittedName>
        <fullName evidence="2">Restriction endonuclease</fullName>
    </submittedName>
</protein>
<dbReference type="InterPro" id="IPR007560">
    <property type="entry name" value="Restrct_endonuc_IV_Mrr"/>
</dbReference>
<dbReference type="Pfam" id="PF04471">
    <property type="entry name" value="Mrr_cat"/>
    <property type="match status" value="1"/>
</dbReference>
<reference evidence="2" key="1">
    <citation type="submission" date="2022-09" db="EMBL/GenBank/DDBJ databases">
        <authorList>
            <person name="Li Z.-J."/>
        </authorList>
    </citation>
    <scope>NUCLEOTIDE SEQUENCE</scope>
    <source>
        <strain evidence="2">TGB10</strain>
    </source>
</reference>
<dbReference type="GO" id="GO:0004519">
    <property type="term" value="F:endonuclease activity"/>
    <property type="evidence" value="ECO:0007669"/>
    <property type="project" value="UniProtKB-KW"/>
</dbReference>
<proteinExistence type="predicted"/>
<accession>A0ABY7L9V9</accession>
<sequence>MSQIILVRSPEELISESLAGYGWGCIDMSSFSEFSDLMQYVEDENIDIGRQRNQIYRFFHAKPGDVVVVPISRAIVIGVVREGKVHKENGGYGSNCINVDYFKDENGEPIKIPRAQLSERLESRLKIRMTIAPLNEFADEIDEYVRELKDNKKVCFDSIFQQKKDAQVAEFKRGLLSRLRNGETTLESGGYGLEKLVKELMELEGYSAQIAAKNKTSDISDVDIEASRTDPVSSNRVFIQVKHHRGETDGLGIRQLAAIDEDEHVDKWLITTADVADETLEFATTASVSVMDGSKLVDWIYDRIDELSVSSKERLGIGVLPQIIAS</sequence>
<evidence type="ECO:0000313" key="3">
    <source>
        <dbReference type="Proteomes" id="UP001164676"/>
    </source>
</evidence>
<evidence type="ECO:0000313" key="2">
    <source>
        <dbReference type="EMBL" id="WBA13858.1"/>
    </source>
</evidence>